<dbReference type="Pfam" id="PF03734">
    <property type="entry name" value="YkuD"/>
    <property type="match status" value="1"/>
</dbReference>
<keyword evidence="1" id="KW-0573">Peptidoglycan synthesis</keyword>
<dbReference type="AlphaFoldDB" id="A0A560FLF6"/>
<name>A0A560FLF6_9PROT</name>
<evidence type="ECO:0000313" key="3">
    <source>
        <dbReference type="EMBL" id="TWB22430.1"/>
    </source>
</evidence>
<dbReference type="PANTHER" id="PTHR38589">
    <property type="entry name" value="BLR0621 PROTEIN"/>
    <property type="match status" value="1"/>
</dbReference>
<dbReference type="EMBL" id="VITN01000003">
    <property type="protein sequence ID" value="TWB22430.1"/>
    <property type="molecule type" value="Genomic_DNA"/>
</dbReference>
<dbReference type="PROSITE" id="PS52029">
    <property type="entry name" value="LD_TPASE"/>
    <property type="match status" value="1"/>
</dbReference>
<dbReference type="OrthoDB" id="9804204at2"/>
<accession>A0A560FLF6</accession>
<comment type="pathway">
    <text evidence="1">Cell wall biogenesis; peptidoglycan biosynthesis.</text>
</comment>
<keyword evidence="1" id="KW-0961">Cell wall biogenesis/degradation</keyword>
<dbReference type="GO" id="GO:0071555">
    <property type="term" value="P:cell wall organization"/>
    <property type="evidence" value="ECO:0007669"/>
    <property type="project" value="UniProtKB-UniRule"/>
</dbReference>
<organism evidence="3 4">
    <name type="scientific">Nitrospirillum amazonense</name>
    <dbReference type="NCBI Taxonomy" id="28077"/>
    <lineage>
        <taxon>Bacteria</taxon>
        <taxon>Pseudomonadati</taxon>
        <taxon>Pseudomonadota</taxon>
        <taxon>Alphaproteobacteria</taxon>
        <taxon>Rhodospirillales</taxon>
        <taxon>Azospirillaceae</taxon>
        <taxon>Nitrospirillum</taxon>
    </lineage>
</organism>
<dbReference type="GO" id="GO:0016740">
    <property type="term" value="F:transferase activity"/>
    <property type="evidence" value="ECO:0007669"/>
    <property type="project" value="InterPro"/>
</dbReference>
<sequence length="186" mass="20045">MDIHLIPDAAIPAPPRSGAGYRLCWRDGQGRPQAAACVIGRGGVIQDKREGDGGTPVGCFPLRRVLYRPDRVPAPVTALPVAPLAPDEGWCDDPSHPDYNRPVTLPFFASHEVMWRDDHVYDVVVVLGHNDDPPVPGLGSAIFMHLARPDRAATAGCTALDPADLRRLLSHCQPGDRLCVPAPSKD</sequence>
<comment type="caution">
    <text evidence="3">The sequence shown here is derived from an EMBL/GenBank/DDBJ whole genome shotgun (WGS) entry which is preliminary data.</text>
</comment>
<keyword evidence="1" id="KW-0133">Cell shape</keyword>
<dbReference type="GO" id="GO:0008360">
    <property type="term" value="P:regulation of cell shape"/>
    <property type="evidence" value="ECO:0007669"/>
    <property type="project" value="UniProtKB-UniRule"/>
</dbReference>
<proteinExistence type="predicted"/>
<evidence type="ECO:0000313" key="4">
    <source>
        <dbReference type="Proteomes" id="UP000319859"/>
    </source>
</evidence>
<dbReference type="InterPro" id="IPR005490">
    <property type="entry name" value="LD_TPept_cat_dom"/>
</dbReference>
<feature type="active site" description="Proton donor/acceptor" evidence="1">
    <location>
        <position position="145"/>
    </location>
</feature>
<feature type="active site" description="Nucleophile" evidence="1">
    <location>
        <position position="157"/>
    </location>
</feature>
<dbReference type="Proteomes" id="UP000319859">
    <property type="component" value="Unassembled WGS sequence"/>
</dbReference>
<evidence type="ECO:0000259" key="2">
    <source>
        <dbReference type="PROSITE" id="PS52029"/>
    </source>
</evidence>
<dbReference type="RefSeq" id="WP_145749045.1">
    <property type="nucleotide sequence ID" value="NZ_VITN01000003.1"/>
</dbReference>
<reference evidence="3 4" key="1">
    <citation type="submission" date="2019-06" db="EMBL/GenBank/DDBJ databases">
        <title>Genomic Encyclopedia of Type Strains, Phase IV (KMG-V): Genome sequencing to study the core and pangenomes of soil and plant-associated prokaryotes.</title>
        <authorList>
            <person name="Whitman W."/>
        </authorList>
    </citation>
    <scope>NUCLEOTIDE SEQUENCE [LARGE SCALE GENOMIC DNA]</scope>
    <source>
        <strain evidence="3 4">BR 11880</strain>
    </source>
</reference>
<protein>
    <submittedName>
        <fullName evidence="3">L,D-transpeptidase-like protein</fullName>
    </submittedName>
</protein>
<dbReference type="PANTHER" id="PTHR38589:SF1">
    <property type="entry name" value="BLR0621 PROTEIN"/>
    <property type="match status" value="1"/>
</dbReference>
<evidence type="ECO:0000256" key="1">
    <source>
        <dbReference type="PROSITE-ProRule" id="PRU01373"/>
    </source>
</evidence>
<dbReference type="GO" id="GO:0009252">
    <property type="term" value="P:peptidoglycan biosynthetic process"/>
    <property type="evidence" value="ECO:0007669"/>
    <property type="project" value="UniProtKB-KW"/>
</dbReference>
<feature type="domain" description="L,D-TPase catalytic" evidence="2">
    <location>
        <begin position="11"/>
        <end position="181"/>
    </location>
</feature>
<gene>
    <name evidence="3" type="ORF">FBZ89_10350</name>
</gene>